<accession>A0A348B1B9</accession>
<dbReference type="InterPro" id="IPR001525">
    <property type="entry name" value="C5_MeTfrase"/>
</dbReference>
<dbReference type="EC" id="2.1.1.37" evidence="1"/>
<evidence type="ECO:0000313" key="6">
    <source>
        <dbReference type="EMBL" id="GGT91857.1"/>
    </source>
</evidence>
<dbReference type="Proteomes" id="UP000616143">
    <property type="component" value="Unassembled WGS sequence"/>
</dbReference>
<reference evidence="6" key="4">
    <citation type="submission" date="2020-09" db="EMBL/GenBank/DDBJ databases">
        <authorList>
            <person name="Sun Q."/>
            <person name="Ohkuma M."/>
        </authorList>
    </citation>
    <scope>NUCLEOTIDE SEQUENCE</scope>
    <source>
        <strain evidence="6">JCM 31740</strain>
    </source>
</reference>
<dbReference type="PANTHER" id="PTHR10629:SF52">
    <property type="entry name" value="DNA (CYTOSINE-5)-METHYLTRANSFERASE 1"/>
    <property type="match status" value="1"/>
</dbReference>
<evidence type="ECO:0000313" key="5">
    <source>
        <dbReference type="EMBL" id="BBD71971.1"/>
    </source>
</evidence>
<dbReference type="NCBIfam" id="TIGR00675">
    <property type="entry name" value="dcm"/>
    <property type="match status" value="1"/>
</dbReference>
<reference evidence="7" key="2">
    <citation type="submission" date="2018-04" db="EMBL/GenBank/DDBJ databases">
        <title>Complete genome sequence of Sulfodiicoccus acidiphilus strain HS-1.</title>
        <authorList>
            <person name="Sakai H.D."/>
            <person name="Kurosawa N."/>
        </authorList>
    </citation>
    <scope>NUCLEOTIDE SEQUENCE [LARGE SCALE GENOMIC DNA]</scope>
    <source>
        <strain evidence="7">HS-1</strain>
    </source>
</reference>
<dbReference type="PROSITE" id="PS51679">
    <property type="entry name" value="SAM_MT_C5"/>
    <property type="match status" value="1"/>
</dbReference>
<dbReference type="RefSeq" id="WP_126449273.1">
    <property type="nucleotide sequence ID" value="NZ_AP018553.1"/>
</dbReference>
<evidence type="ECO:0000313" key="7">
    <source>
        <dbReference type="Proteomes" id="UP000276741"/>
    </source>
</evidence>
<keyword evidence="5" id="KW-0255">Endonuclease</keyword>
<dbReference type="Gene3D" id="3.40.50.150">
    <property type="entry name" value="Vaccinia Virus protein VP39"/>
    <property type="match status" value="1"/>
</dbReference>
<dbReference type="GO" id="GO:0032259">
    <property type="term" value="P:methylation"/>
    <property type="evidence" value="ECO:0007669"/>
    <property type="project" value="UniProtKB-KW"/>
</dbReference>
<evidence type="ECO:0000256" key="1">
    <source>
        <dbReference type="ARBA" id="ARBA00011975"/>
    </source>
</evidence>
<sequence>MVDLFSGGGGFSRGFAEVGLSPALGVELNHAAARTYSLNFPEAQVLEEDIREVDGSLISKLVGEVDILIGSPPCEPFTAANPTRRKNPIERLYSDERGLLTLEFVRLVGELNPRVFVMENVPALVESVELREALRAEFARVGYEIHFNVLSALELGNPSKRVRIFISNARLDPPKVTLHPSVWESIGDLDGKEGKVPNHEVREVTEAKLRKISRLGYGGYLTMFEGSARKIPLYLRLDPSKPAPTVLGNSRFIHPFRDRWLTVREQARLMGYPDDHVFLGSLDEQFNQVGESVPVPVARAVAKEVSKLF</sequence>
<dbReference type="GeneID" id="38665863"/>
<reference evidence="6" key="1">
    <citation type="journal article" date="2014" name="Int. J. Syst. Evol. Microbiol.">
        <title>Complete genome sequence of Corynebacterium casei LMG S-19264T (=DSM 44701T), isolated from a smear-ripened cheese.</title>
        <authorList>
            <consortium name="US DOE Joint Genome Institute (JGI-PGF)"/>
            <person name="Walter F."/>
            <person name="Albersmeier A."/>
            <person name="Kalinowski J."/>
            <person name="Ruckert C."/>
        </authorList>
    </citation>
    <scope>NUCLEOTIDE SEQUENCE</scope>
    <source>
        <strain evidence="6">JCM 31740</strain>
    </source>
</reference>
<proteinExistence type="predicted"/>
<dbReference type="GO" id="GO:0003886">
    <property type="term" value="F:DNA (cytosine-5-)-methyltransferase activity"/>
    <property type="evidence" value="ECO:0007669"/>
    <property type="project" value="UniProtKB-EC"/>
</dbReference>
<dbReference type="EMBL" id="BMQS01000005">
    <property type="protein sequence ID" value="GGT91857.1"/>
    <property type="molecule type" value="Genomic_DNA"/>
</dbReference>
<dbReference type="Gene3D" id="3.90.120.10">
    <property type="entry name" value="DNA Methylase, subunit A, domain 2"/>
    <property type="match status" value="1"/>
</dbReference>
<keyword evidence="5" id="KW-0540">Nuclease</keyword>
<dbReference type="Pfam" id="PF00145">
    <property type="entry name" value="DNA_methylase"/>
    <property type="match status" value="1"/>
</dbReference>
<dbReference type="REBASE" id="264180">
    <property type="entry name" value="M.SacHS1ORF360P"/>
</dbReference>
<reference evidence="5" key="3">
    <citation type="journal article" date="2019" name="BMC Res. Notes">
        <title>Complete genome sequence of the Sulfodiicoccus acidiphilus strain HS-1T, the first crenarchaeon that lacks polB3, isolated from an acidic hot spring in Ohwaku-dani, Hakone, Japan.</title>
        <authorList>
            <person name="Sakai H.D."/>
            <person name="Kurosawa N."/>
        </authorList>
    </citation>
    <scope>NUCLEOTIDE SEQUENCE</scope>
    <source>
        <strain evidence="5">HS-1</strain>
    </source>
</reference>
<dbReference type="EMBL" id="AP018553">
    <property type="protein sequence ID" value="BBD71971.1"/>
    <property type="molecule type" value="Genomic_DNA"/>
</dbReference>
<dbReference type="Proteomes" id="UP000276741">
    <property type="component" value="Chromosome"/>
</dbReference>
<keyword evidence="3" id="KW-0808">Transferase</keyword>
<keyword evidence="4" id="KW-0949">S-adenosyl-L-methionine</keyword>
<gene>
    <name evidence="6" type="ORF">GCM10007116_06980</name>
    <name evidence="5" type="ORF">HS1genome_0360</name>
</gene>
<name>A0A348B1B9_9CREN</name>
<protein>
    <recommendedName>
        <fullName evidence="1">DNA (cytosine-5-)-methyltransferase</fullName>
        <ecNumber evidence="1">2.1.1.37</ecNumber>
    </recommendedName>
</protein>
<evidence type="ECO:0000256" key="3">
    <source>
        <dbReference type="ARBA" id="ARBA00022679"/>
    </source>
</evidence>
<dbReference type="GO" id="GO:0003677">
    <property type="term" value="F:DNA binding"/>
    <property type="evidence" value="ECO:0007669"/>
    <property type="project" value="TreeGrafter"/>
</dbReference>
<keyword evidence="5" id="KW-0378">Hydrolase</keyword>
<dbReference type="AlphaFoldDB" id="A0A348B1B9"/>
<dbReference type="InterPro" id="IPR029063">
    <property type="entry name" value="SAM-dependent_MTases_sf"/>
</dbReference>
<dbReference type="GO" id="GO:0044027">
    <property type="term" value="P:negative regulation of gene expression via chromosomal CpG island methylation"/>
    <property type="evidence" value="ECO:0007669"/>
    <property type="project" value="TreeGrafter"/>
</dbReference>
<keyword evidence="7" id="KW-1185">Reference proteome</keyword>
<dbReference type="KEGG" id="sacd:HS1genome_0360"/>
<dbReference type="SUPFAM" id="SSF53335">
    <property type="entry name" value="S-adenosyl-L-methionine-dependent methyltransferases"/>
    <property type="match status" value="1"/>
</dbReference>
<keyword evidence="2" id="KW-0489">Methyltransferase</keyword>
<evidence type="ECO:0000256" key="2">
    <source>
        <dbReference type="ARBA" id="ARBA00022603"/>
    </source>
</evidence>
<organism evidence="5 7">
    <name type="scientific">Sulfodiicoccus acidiphilus</name>
    <dbReference type="NCBI Taxonomy" id="1670455"/>
    <lineage>
        <taxon>Archaea</taxon>
        <taxon>Thermoproteota</taxon>
        <taxon>Thermoprotei</taxon>
        <taxon>Sulfolobales</taxon>
        <taxon>Sulfolobaceae</taxon>
        <taxon>Sulfodiicoccus</taxon>
    </lineage>
</organism>
<dbReference type="PANTHER" id="PTHR10629">
    <property type="entry name" value="CYTOSINE-SPECIFIC METHYLTRANSFERASE"/>
    <property type="match status" value="1"/>
</dbReference>
<dbReference type="InterPro" id="IPR050390">
    <property type="entry name" value="C5-Methyltransferase"/>
</dbReference>
<dbReference type="OrthoDB" id="5033at2157"/>
<dbReference type="GO" id="GO:0004519">
    <property type="term" value="F:endonuclease activity"/>
    <property type="evidence" value="ECO:0007669"/>
    <property type="project" value="UniProtKB-KW"/>
</dbReference>
<evidence type="ECO:0000256" key="4">
    <source>
        <dbReference type="ARBA" id="ARBA00022691"/>
    </source>
</evidence>